<evidence type="ECO:0000256" key="2">
    <source>
        <dbReference type="SAM" id="Phobius"/>
    </source>
</evidence>
<gene>
    <name evidence="4" type="ORF">CLV63_11292</name>
</gene>
<proteinExistence type="predicted"/>
<keyword evidence="5" id="KW-1185">Reference proteome</keyword>
<keyword evidence="2" id="KW-0812">Transmembrane</keyword>
<protein>
    <recommendedName>
        <fullName evidence="3">CAAX prenyl protease 2/Lysostaphin resistance protein A-like domain-containing protein</fullName>
    </recommendedName>
</protein>
<evidence type="ECO:0000259" key="3">
    <source>
        <dbReference type="Pfam" id="PF02517"/>
    </source>
</evidence>
<reference evidence="4 5" key="1">
    <citation type="submission" date="2018-03" db="EMBL/GenBank/DDBJ databases">
        <title>Genomic Encyclopedia of Archaeal and Bacterial Type Strains, Phase II (KMG-II): from individual species to whole genera.</title>
        <authorList>
            <person name="Goeker M."/>
        </authorList>
    </citation>
    <scope>NUCLEOTIDE SEQUENCE [LARGE SCALE GENOMIC DNA]</scope>
    <source>
        <strain evidence="4 5">DSM 45312</strain>
    </source>
</reference>
<evidence type="ECO:0000313" key="4">
    <source>
        <dbReference type="EMBL" id="PSK96210.1"/>
    </source>
</evidence>
<dbReference type="Proteomes" id="UP000240542">
    <property type="component" value="Unassembled WGS sequence"/>
</dbReference>
<dbReference type="AlphaFoldDB" id="A0A2P8DG75"/>
<dbReference type="Pfam" id="PF02517">
    <property type="entry name" value="Rce1-like"/>
    <property type="match status" value="1"/>
</dbReference>
<feature type="transmembrane region" description="Helical" evidence="2">
    <location>
        <begin position="47"/>
        <end position="74"/>
    </location>
</feature>
<dbReference type="EMBL" id="PYGA01000012">
    <property type="protein sequence ID" value="PSK96210.1"/>
    <property type="molecule type" value="Genomic_DNA"/>
</dbReference>
<evidence type="ECO:0000313" key="5">
    <source>
        <dbReference type="Proteomes" id="UP000240542"/>
    </source>
</evidence>
<feature type="region of interest" description="Disordered" evidence="1">
    <location>
        <begin position="1"/>
        <end position="29"/>
    </location>
</feature>
<feature type="transmembrane region" description="Helical" evidence="2">
    <location>
        <begin position="266"/>
        <end position="287"/>
    </location>
</feature>
<dbReference type="InterPro" id="IPR003675">
    <property type="entry name" value="Rce1/LyrA-like_dom"/>
</dbReference>
<feature type="domain" description="CAAX prenyl protease 2/Lysostaphin resistance protein A-like" evidence="3">
    <location>
        <begin position="189"/>
        <end position="278"/>
    </location>
</feature>
<dbReference type="RefSeq" id="WP_106584178.1">
    <property type="nucleotide sequence ID" value="NZ_PYGA01000012.1"/>
</dbReference>
<accession>A0A2P8DG75</accession>
<keyword evidence="2" id="KW-0472">Membrane</keyword>
<keyword evidence="2" id="KW-1133">Transmembrane helix</keyword>
<dbReference type="GO" id="GO:0004175">
    <property type="term" value="F:endopeptidase activity"/>
    <property type="evidence" value="ECO:0007669"/>
    <property type="project" value="UniProtKB-ARBA"/>
</dbReference>
<organism evidence="4 5">
    <name type="scientific">Murinocardiopsis flavida</name>
    <dbReference type="NCBI Taxonomy" id="645275"/>
    <lineage>
        <taxon>Bacteria</taxon>
        <taxon>Bacillati</taxon>
        <taxon>Actinomycetota</taxon>
        <taxon>Actinomycetes</taxon>
        <taxon>Streptosporangiales</taxon>
        <taxon>Nocardiopsidaceae</taxon>
        <taxon>Murinocardiopsis</taxon>
    </lineage>
</organism>
<comment type="caution">
    <text evidence="4">The sequence shown here is derived from an EMBL/GenBank/DDBJ whole genome shotgun (WGS) entry which is preliminary data.</text>
</comment>
<evidence type="ECO:0000256" key="1">
    <source>
        <dbReference type="SAM" id="MobiDB-lite"/>
    </source>
</evidence>
<feature type="transmembrane region" description="Helical" evidence="2">
    <location>
        <begin position="241"/>
        <end position="260"/>
    </location>
</feature>
<feature type="transmembrane region" description="Helical" evidence="2">
    <location>
        <begin position="94"/>
        <end position="115"/>
    </location>
</feature>
<feature type="transmembrane region" description="Helical" evidence="2">
    <location>
        <begin position="149"/>
        <end position="171"/>
    </location>
</feature>
<sequence length="293" mass="31411">MTTHSPAPAPRTTTAPGTEDPPRGWQRLLPDPTPADLLPQARPMPAWAAYAAFLLIYVLVFGYPLLGIVMGYLAGGTAPLTPAPDADTFWQSALPGWIMHVVLLAITGLSAWLVAWRRRLRVTDLFAPAWVRTATGAERTRSRRQGRRVFALALAGLVVWMVGGWVLAAVVPSAMAGGFAIDTRADAAWTAAMLGPTQITTALVEEVVVVALLVVVLGAARRPAAEVYTVAVVAKLAYHAYYGFPVLAMVPAAVLMVWLYRRTGRAWPIITAHAAYNVGYSALIIAWPPVAAL</sequence>
<name>A0A2P8DG75_9ACTN</name>
<feature type="transmembrane region" description="Helical" evidence="2">
    <location>
        <begin position="199"/>
        <end position="220"/>
    </location>
</feature>
<dbReference type="OrthoDB" id="3436452at2"/>
<dbReference type="GO" id="GO:0080120">
    <property type="term" value="P:CAAX-box protein maturation"/>
    <property type="evidence" value="ECO:0007669"/>
    <property type="project" value="UniProtKB-ARBA"/>
</dbReference>
<feature type="compositionally biased region" description="Low complexity" evidence="1">
    <location>
        <begin position="1"/>
        <end position="18"/>
    </location>
</feature>